<name>F3ZT62_9BACE</name>
<dbReference type="EMBL" id="CM001167">
    <property type="protein sequence ID" value="EGJ71225.1"/>
    <property type="molecule type" value="Genomic_DNA"/>
</dbReference>
<dbReference type="InterPro" id="IPR029066">
    <property type="entry name" value="PLP-binding_barrel"/>
</dbReference>
<protein>
    <recommendedName>
        <fullName evidence="2">Pyridoxal phosphate homeostasis protein</fullName>
        <shortName evidence="2">PLP homeostasis protein</shortName>
    </recommendedName>
</protein>
<dbReference type="GO" id="GO:0030170">
    <property type="term" value="F:pyridoxal phosphate binding"/>
    <property type="evidence" value="ECO:0007669"/>
    <property type="project" value="UniProtKB-UniRule"/>
</dbReference>
<reference evidence="6 7" key="1">
    <citation type="journal article" date="2011" name="Stand. Genomic Sci.">
        <title>Non-contiguous finished genome sequence of Bacteroides coprosuis type strain (PC139).</title>
        <authorList>
            <person name="Land M."/>
            <person name="Held B."/>
            <person name="Gronow S."/>
            <person name="Abt B."/>
            <person name="Lucas S."/>
            <person name="Del Rio T.G."/>
            <person name="Nolan M."/>
            <person name="Tice H."/>
            <person name="Cheng J.F."/>
            <person name="Pitluck S."/>
            <person name="Liolios K."/>
            <person name="Pagani I."/>
            <person name="Ivanova N."/>
            <person name="Mavromatis K."/>
            <person name="Mikhailova N."/>
            <person name="Pati A."/>
            <person name="Tapia R."/>
            <person name="Han C."/>
            <person name="Goodwin L."/>
            <person name="Chen A."/>
            <person name="Palaniappan K."/>
            <person name="Hauser L."/>
            <person name="Brambilla E.M."/>
            <person name="Rohde M."/>
            <person name="Goker M."/>
            <person name="Detter J.C."/>
            <person name="Woyke T."/>
            <person name="Bristow J."/>
            <person name="Eisen J.A."/>
            <person name="Markowitz V."/>
            <person name="Hugenholtz P."/>
            <person name="Kyrpides N.C."/>
            <person name="Klenk H.P."/>
            <person name="Lapidus A."/>
        </authorList>
    </citation>
    <scope>NUCLEOTIDE SEQUENCE</scope>
    <source>
        <strain evidence="6 7">DSM 18011</strain>
    </source>
</reference>
<evidence type="ECO:0000259" key="5">
    <source>
        <dbReference type="Pfam" id="PF01168"/>
    </source>
</evidence>
<comment type="cofactor">
    <cofactor evidence="3">
        <name>pyridoxal 5'-phosphate</name>
        <dbReference type="ChEBI" id="CHEBI:597326"/>
    </cofactor>
</comment>
<dbReference type="Proteomes" id="UP000018439">
    <property type="component" value="Chromosome"/>
</dbReference>
<evidence type="ECO:0000313" key="6">
    <source>
        <dbReference type="EMBL" id="EGJ71225.1"/>
    </source>
</evidence>
<feature type="modified residue" description="N6-(pyridoxal phosphate)lysine" evidence="2 3">
    <location>
        <position position="25"/>
    </location>
</feature>
<evidence type="ECO:0000256" key="3">
    <source>
        <dbReference type="PIRSR" id="PIRSR004848-1"/>
    </source>
</evidence>
<dbReference type="OrthoDB" id="9804072at2"/>
<evidence type="ECO:0000256" key="2">
    <source>
        <dbReference type="HAMAP-Rule" id="MF_02087"/>
    </source>
</evidence>
<dbReference type="HOGENOM" id="CLU_059988_1_3_10"/>
<comment type="similarity">
    <text evidence="2 4">Belongs to the pyridoxal phosphate-binding protein YggS/PROSC family.</text>
</comment>
<sequence length="223" mass="25776">MSITTNLKEIQKQIPEEVRLVAVSKYHSVDDIREAYNAGQRIFGESKAQELIAKHEELPQEDIQWHFIGHLQSNKIKYIAPFISLIHSVDTFRLLKNINKEAKKEGRIIPCLLQLHIADEDTKYGFSFTECRDMLKEGKWKELKNVKIAGVMGMATFTEDENLVKSEFKALKDFFSEIQKEFFTTNEDFTEISMGMSQDYPIAIKEGSTLIRVGSKIFGERIY</sequence>
<dbReference type="CDD" id="cd00635">
    <property type="entry name" value="PLPDE_III_YBL036c_like"/>
    <property type="match status" value="1"/>
</dbReference>
<dbReference type="NCBIfam" id="TIGR00044">
    <property type="entry name" value="YggS family pyridoxal phosphate-dependent enzyme"/>
    <property type="match status" value="1"/>
</dbReference>
<evidence type="ECO:0000256" key="4">
    <source>
        <dbReference type="RuleBase" id="RU004514"/>
    </source>
</evidence>
<dbReference type="SUPFAM" id="SSF51419">
    <property type="entry name" value="PLP-binding barrel"/>
    <property type="match status" value="1"/>
</dbReference>
<comment type="function">
    <text evidence="2">Pyridoxal 5'-phosphate (PLP)-binding protein, which is involved in PLP homeostasis.</text>
</comment>
<dbReference type="AlphaFoldDB" id="F3ZT62"/>
<dbReference type="PROSITE" id="PS01211">
    <property type="entry name" value="UPF0001"/>
    <property type="match status" value="1"/>
</dbReference>
<dbReference type="Pfam" id="PF01168">
    <property type="entry name" value="Ala_racemase_N"/>
    <property type="match status" value="1"/>
</dbReference>
<dbReference type="eggNOG" id="COG0325">
    <property type="taxonomic scope" value="Bacteria"/>
</dbReference>
<gene>
    <name evidence="6" type="ORF">Bcop_1018</name>
</gene>
<evidence type="ECO:0000313" key="7">
    <source>
        <dbReference type="Proteomes" id="UP000018439"/>
    </source>
</evidence>
<dbReference type="PANTHER" id="PTHR10146:SF14">
    <property type="entry name" value="PYRIDOXAL PHOSPHATE HOMEOSTASIS PROTEIN"/>
    <property type="match status" value="1"/>
</dbReference>
<accession>F3ZT62</accession>
<dbReference type="InterPro" id="IPR011078">
    <property type="entry name" value="PyrdxlP_homeostasis"/>
</dbReference>
<proteinExistence type="inferred from homology"/>
<dbReference type="FunFam" id="3.20.20.10:FF:000024">
    <property type="entry name" value="Pyridoxal phosphate homeostasis protein"/>
    <property type="match status" value="1"/>
</dbReference>
<organism evidence="6 7">
    <name type="scientific">Bacteroides coprosuis DSM 18011</name>
    <dbReference type="NCBI Taxonomy" id="679937"/>
    <lineage>
        <taxon>Bacteria</taxon>
        <taxon>Pseudomonadati</taxon>
        <taxon>Bacteroidota</taxon>
        <taxon>Bacteroidia</taxon>
        <taxon>Bacteroidales</taxon>
        <taxon>Bacteroidaceae</taxon>
        <taxon>Bacteroides</taxon>
    </lineage>
</organism>
<feature type="domain" description="Alanine racemase N-terminal" evidence="5">
    <location>
        <begin position="3"/>
        <end position="220"/>
    </location>
</feature>
<dbReference type="PANTHER" id="PTHR10146">
    <property type="entry name" value="PROLINE SYNTHETASE CO-TRANSCRIBED BACTERIAL HOMOLOG PROTEIN"/>
    <property type="match status" value="1"/>
</dbReference>
<dbReference type="HAMAP" id="MF_02087">
    <property type="entry name" value="PLP_homeostasis"/>
    <property type="match status" value="1"/>
</dbReference>
<keyword evidence="7" id="KW-1185">Reference proteome</keyword>
<dbReference type="Gene3D" id="3.20.20.10">
    <property type="entry name" value="Alanine racemase"/>
    <property type="match status" value="1"/>
</dbReference>
<dbReference type="PIRSF" id="PIRSF004848">
    <property type="entry name" value="YBL036c_PLPDEIII"/>
    <property type="match status" value="1"/>
</dbReference>
<keyword evidence="1 2" id="KW-0663">Pyridoxal phosphate</keyword>
<evidence type="ECO:0000256" key="1">
    <source>
        <dbReference type="ARBA" id="ARBA00022898"/>
    </source>
</evidence>
<dbReference type="STRING" id="679937.Bcop_1018"/>
<dbReference type="InterPro" id="IPR001608">
    <property type="entry name" value="Ala_racemase_N"/>
</dbReference>